<sequence>MVTKDQELAGDKHRVYLCILPMFHVFGLAVIVYGQLQMGNTLVSTVKLEFEAFFRNAEKYRETNLWVVPPIVLAMAKQNVVKKFDLSSLKEIGSGAAPLGKELMEECAKKFPQAVVMQIISTQNAEPLPPNQLGEIWVRGSNMMQGDVTRVASSIEHSWKYYVSNMSRSYPDDEAGEVPVAYVVRSPNSWLTEEDVGNFIAKQVAPFKRLRKVTFINSVPKSASGKILRRQLVAQVRSKM</sequence>
<evidence type="ECO:0000259" key="5">
    <source>
        <dbReference type="Pfam" id="PF13193"/>
    </source>
</evidence>
<dbReference type="Proteomes" id="UP000436088">
    <property type="component" value="Unassembled WGS sequence"/>
</dbReference>
<dbReference type="Gene3D" id="3.40.50.980">
    <property type="match status" value="1"/>
</dbReference>
<dbReference type="InterPro" id="IPR025110">
    <property type="entry name" value="AMP-bd_C"/>
</dbReference>
<protein>
    <submittedName>
        <fullName evidence="6">AMP-dependent synthetase and ligase family protein isoform 2</fullName>
    </submittedName>
</protein>
<keyword evidence="3" id="KW-0812">Transmembrane</keyword>
<proteinExistence type="inferred from homology"/>
<comment type="caution">
    <text evidence="6">The sequence shown here is derived from an EMBL/GenBank/DDBJ whole genome shotgun (WGS) entry which is preliminary data.</text>
</comment>
<evidence type="ECO:0000313" key="6">
    <source>
        <dbReference type="EMBL" id="KAE8713456.1"/>
    </source>
</evidence>
<keyword evidence="3" id="KW-0472">Membrane</keyword>
<dbReference type="Pfam" id="PF13193">
    <property type="entry name" value="AMP-binding_C"/>
    <property type="match status" value="1"/>
</dbReference>
<organism evidence="6 7">
    <name type="scientific">Hibiscus syriacus</name>
    <name type="common">Rose of Sharon</name>
    <dbReference type="NCBI Taxonomy" id="106335"/>
    <lineage>
        <taxon>Eukaryota</taxon>
        <taxon>Viridiplantae</taxon>
        <taxon>Streptophyta</taxon>
        <taxon>Embryophyta</taxon>
        <taxon>Tracheophyta</taxon>
        <taxon>Spermatophyta</taxon>
        <taxon>Magnoliopsida</taxon>
        <taxon>eudicotyledons</taxon>
        <taxon>Gunneridae</taxon>
        <taxon>Pentapetalae</taxon>
        <taxon>rosids</taxon>
        <taxon>malvids</taxon>
        <taxon>Malvales</taxon>
        <taxon>Malvaceae</taxon>
        <taxon>Malvoideae</taxon>
        <taxon>Hibiscus</taxon>
    </lineage>
</organism>
<dbReference type="EMBL" id="VEPZ02000877">
    <property type="protein sequence ID" value="KAE8713456.1"/>
    <property type="molecule type" value="Genomic_DNA"/>
</dbReference>
<keyword evidence="2 6" id="KW-0436">Ligase</keyword>
<dbReference type="Pfam" id="PF00501">
    <property type="entry name" value="AMP-binding"/>
    <property type="match status" value="1"/>
</dbReference>
<evidence type="ECO:0000256" key="2">
    <source>
        <dbReference type="ARBA" id="ARBA00022598"/>
    </source>
</evidence>
<dbReference type="InterPro" id="IPR045851">
    <property type="entry name" value="AMP-bd_C_sf"/>
</dbReference>
<feature type="transmembrane region" description="Helical" evidence="3">
    <location>
        <begin position="15"/>
        <end position="36"/>
    </location>
</feature>
<evidence type="ECO:0000256" key="1">
    <source>
        <dbReference type="ARBA" id="ARBA00006432"/>
    </source>
</evidence>
<dbReference type="InterPro" id="IPR000873">
    <property type="entry name" value="AMP-dep_synth/lig_dom"/>
</dbReference>
<dbReference type="AlphaFoldDB" id="A0A6A3B9A9"/>
<name>A0A6A3B9A9_HIBSY</name>
<feature type="domain" description="AMP-binding enzyme C-terminal" evidence="5">
    <location>
        <begin position="171"/>
        <end position="226"/>
    </location>
</feature>
<comment type="similarity">
    <text evidence="1">Belongs to the ATP-dependent AMP-binding enzyme family.</text>
</comment>
<feature type="domain" description="AMP-dependent synthetase/ligase" evidence="4">
    <location>
        <begin position="10"/>
        <end position="116"/>
    </location>
</feature>
<dbReference type="PANTHER" id="PTHR24096">
    <property type="entry name" value="LONG-CHAIN-FATTY-ACID--COA LIGASE"/>
    <property type="match status" value="1"/>
</dbReference>
<dbReference type="PANTHER" id="PTHR24096:SF425">
    <property type="entry name" value="4-COUMARATE--COA LIGASE-LIKE 7"/>
    <property type="match status" value="1"/>
</dbReference>
<evidence type="ECO:0000259" key="4">
    <source>
        <dbReference type="Pfam" id="PF00501"/>
    </source>
</evidence>
<gene>
    <name evidence="6" type="ORF">F3Y22_tig00110209pilonHSYRG00069</name>
</gene>
<accession>A0A6A3B9A9</accession>
<dbReference type="SUPFAM" id="SSF56801">
    <property type="entry name" value="Acetyl-CoA synthetase-like"/>
    <property type="match status" value="1"/>
</dbReference>
<keyword evidence="3" id="KW-1133">Transmembrane helix</keyword>
<keyword evidence="7" id="KW-1185">Reference proteome</keyword>
<dbReference type="Gene3D" id="3.30.300.30">
    <property type="match status" value="1"/>
</dbReference>
<evidence type="ECO:0000256" key="3">
    <source>
        <dbReference type="SAM" id="Phobius"/>
    </source>
</evidence>
<reference evidence="6" key="1">
    <citation type="submission" date="2019-09" db="EMBL/GenBank/DDBJ databases">
        <title>Draft genome information of white flower Hibiscus syriacus.</title>
        <authorList>
            <person name="Kim Y.-M."/>
        </authorList>
    </citation>
    <scope>NUCLEOTIDE SEQUENCE [LARGE SCALE GENOMIC DNA]</scope>
    <source>
        <strain evidence="6">YM2019G1</strain>
    </source>
</reference>
<dbReference type="GO" id="GO:0016405">
    <property type="term" value="F:CoA-ligase activity"/>
    <property type="evidence" value="ECO:0007669"/>
    <property type="project" value="TreeGrafter"/>
</dbReference>
<evidence type="ECO:0000313" key="7">
    <source>
        <dbReference type="Proteomes" id="UP000436088"/>
    </source>
</evidence>